<dbReference type="Proteomes" id="UP000697710">
    <property type="component" value="Unassembled WGS sequence"/>
</dbReference>
<feature type="region of interest" description="Disordered" evidence="1">
    <location>
        <begin position="224"/>
        <end position="248"/>
    </location>
</feature>
<feature type="non-terminal residue" evidence="2">
    <location>
        <position position="1"/>
    </location>
</feature>
<dbReference type="Pfam" id="PF04404">
    <property type="entry name" value="ERF"/>
    <property type="match status" value="1"/>
</dbReference>
<feature type="compositionally biased region" description="Polar residues" evidence="1">
    <location>
        <begin position="124"/>
        <end position="134"/>
    </location>
</feature>
<dbReference type="EMBL" id="JAGQHR010001066">
    <property type="protein sequence ID" value="MCA9730250.1"/>
    <property type="molecule type" value="Genomic_DNA"/>
</dbReference>
<reference evidence="2" key="1">
    <citation type="submission" date="2020-04" db="EMBL/GenBank/DDBJ databases">
        <authorList>
            <person name="Zhang T."/>
        </authorList>
    </citation>
    <scope>NUCLEOTIDE SEQUENCE</scope>
    <source>
        <strain evidence="2">HKST-UBA01</strain>
    </source>
</reference>
<dbReference type="InterPro" id="IPR007499">
    <property type="entry name" value="ERF_bacteria_virus"/>
</dbReference>
<name>A0A956M584_UNCEI</name>
<evidence type="ECO:0000313" key="2">
    <source>
        <dbReference type="EMBL" id="MCA9730250.1"/>
    </source>
</evidence>
<comment type="caution">
    <text evidence="2">The sequence shown here is derived from an EMBL/GenBank/DDBJ whole genome shotgun (WGS) entry which is preliminary data.</text>
</comment>
<reference evidence="2" key="2">
    <citation type="journal article" date="2021" name="Microbiome">
        <title>Successional dynamics and alternative stable states in a saline activated sludge microbial community over 9 years.</title>
        <authorList>
            <person name="Wang Y."/>
            <person name="Ye J."/>
            <person name="Ju F."/>
            <person name="Liu L."/>
            <person name="Boyd J.A."/>
            <person name="Deng Y."/>
            <person name="Parks D.H."/>
            <person name="Jiang X."/>
            <person name="Yin X."/>
            <person name="Woodcroft B.J."/>
            <person name="Tyson G.W."/>
            <person name="Hugenholtz P."/>
            <person name="Polz M.F."/>
            <person name="Zhang T."/>
        </authorList>
    </citation>
    <scope>NUCLEOTIDE SEQUENCE</scope>
    <source>
        <strain evidence="2">HKST-UBA01</strain>
    </source>
</reference>
<proteinExistence type="predicted"/>
<evidence type="ECO:0000256" key="1">
    <source>
        <dbReference type="SAM" id="MobiDB-lite"/>
    </source>
</evidence>
<accession>A0A956M584</accession>
<protein>
    <submittedName>
        <fullName evidence="2">ERF family protein</fullName>
    </submittedName>
</protein>
<evidence type="ECO:0000313" key="3">
    <source>
        <dbReference type="Proteomes" id="UP000697710"/>
    </source>
</evidence>
<organism evidence="2 3">
    <name type="scientific">Eiseniibacteriota bacterium</name>
    <dbReference type="NCBI Taxonomy" id="2212470"/>
    <lineage>
        <taxon>Bacteria</taxon>
        <taxon>Candidatus Eiseniibacteriota</taxon>
    </lineage>
</organism>
<feature type="region of interest" description="Disordered" evidence="1">
    <location>
        <begin position="124"/>
        <end position="151"/>
    </location>
</feature>
<sequence>SVIEASRLPLAESHLCCVQIINPVPNPLELVSITTMLVHGDSGEWFRSVMYMPVIPQTVNETDDSGRRTGKKVKRVDAQCVGIAIAYGRRYSRAAIIGVAQMDGDAQEIAATSGAQRALQNLSAPRPIASTTNQPAPAKAKEPKPAAISQSDVRRLWADACQRADTLLDQSEGKPPEMARAQAFGKYIVESATEATCEHRNVRGIAAEQVTKVRNAITTWTEIPNAFRKEEAPPAADATEDGKGESAE</sequence>
<gene>
    <name evidence="2" type="ORF">KC729_21375</name>
</gene>
<dbReference type="AlphaFoldDB" id="A0A956M584"/>